<name>A0A198UHD9_MORCA</name>
<keyword evidence="2 5" id="KW-0378">Hydrolase</keyword>
<dbReference type="Pfam" id="PF02682">
    <property type="entry name" value="CT_C_D"/>
    <property type="match status" value="1"/>
</dbReference>
<organism evidence="5 6">
    <name type="scientific">Moraxella catarrhalis</name>
    <name type="common">Branhamella catarrhalis</name>
    <dbReference type="NCBI Taxonomy" id="480"/>
    <lineage>
        <taxon>Bacteria</taxon>
        <taxon>Pseudomonadati</taxon>
        <taxon>Pseudomonadota</taxon>
        <taxon>Gammaproteobacteria</taxon>
        <taxon>Moraxellales</taxon>
        <taxon>Moraxellaceae</taxon>
        <taxon>Moraxella</taxon>
    </lineage>
</organism>
<evidence type="ECO:0000256" key="2">
    <source>
        <dbReference type="ARBA" id="ARBA00022801"/>
    </source>
</evidence>
<dbReference type="OrthoDB" id="9778567at2"/>
<dbReference type="EMBL" id="LXHC01000028">
    <property type="protein sequence ID" value="OAU94642.1"/>
    <property type="molecule type" value="Genomic_DNA"/>
</dbReference>
<proteinExistence type="predicted"/>
<keyword evidence="6" id="KW-1185">Reference proteome</keyword>
<dbReference type="SUPFAM" id="SSF160467">
    <property type="entry name" value="PH0987 N-terminal domain-like"/>
    <property type="match status" value="1"/>
</dbReference>
<evidence type="ECO:0000256" key="1">
    <source>
        <dbReference type="ARBA" id="ARBA00022741"/>
    </source>
</evidence>
<dbReference type="EC" id="3.5.1.54" evidence="5"/>
<evidence type="ECO:0000313" key="6">
    <source>
        <dbReference type="Proteomes" id="UP000078228"/>
    </source>
</evidence>
<dbReference type="Proteomes" id="UP000078228">
    <property type="component" value="Unassembled WGS sequence"/>
</dbReference>
<comment type="caution">
    <text evidence="5">The sequence shown here is derived from an EMBL/GenBank/DDBJ whole genome shotgun (WGS) entry which is preliminary data.</text>
</comment>
<reference evidence="5 6" key="1">
    <citation type="journal article" date="2016" name="Genome Biol. Evol.">
        <title>Comparative Genomic Analyses of the Moraxella catarrhalis Serosensitive and Seroresistant Lineages Demonstrate Their Independent Evolution.</title>
        <authorList>
            <person name="Earl J.P."/>
            <person name="de Vries S.P."/>
            <person name="Ahmed A."/>
            <person name="Powell E."/>
            <person name="Schultz M.P."/>
            <person name="Hermans P.W."/>
            <person name="Hill D.J."/>
            <person name="Zhou Z."/>
            <person name="Constantinidou C.I."/>
            <person name="Hu F.Z."/>
            <person name="Bootsma H.J."/>
            <person name="Ehrlich G.D."/>
        </authorList>
    </citation>
    <scope>NUCLEOTIDE SEQUENCE [LARGE SCALE GENOMIC DNA]</scope>
    <source>
        <strain evidence="5 6">Z7542</strain>
    </source>
</reference>
<evidence type="ECO:0000313" key="5">
    <source>
        <dbReference type="EMBL" id="OAU94642.1"/>
    </source>
</evidence>
<dbReference type="InterPro" id="IPR003833">
    <property type="entry name" value="CT_C_D"/>
</dbReference>
<dbReference type="InterPro" id="IPR029000">
    <property type="entry name" value="Cyclophilin-like_dom_sf"/>
</dbReference>
<gene>
    <name evidence="5" type="ORF">AO384_1999</name>
</gene>
<evidence type="ECO:0000259" key="4">
    <source>
        <dbReference type="SMART" id="SM00796"/>
    </source>
</evidence>
<evidence type="ECO:0000256" key="3">
    <source>
        <dbReference type="ARBA" id="ARBA00022840"/>
    </source>
</evidence>
<keyword evidence="3" id="KW-0067">ATP-binding</keyword>
<dbReference type="Gene3D" id="2.40.100.10">
    <property type="entry name" value="Cyclophilin-like"/>
    <property type="match status" value="1"/>
</dbReference>
<dbReference type="AlphaFoldDB" id="A0A198UHD9"/>
<sequence length="229" mass="25234">MEFQAIWQFSSERTLVLFLDGKISLDKQKLCWSLAEYLKENPIVVETVVGMNALTLYLDISTIKSAKCLNTQREILQALTDEFVANFNPVSNTQSSGKHVKIPVIYGGEFGMDLTDSAKRLGMSVIELVERHSAPIYTVYFIGFQAGFPYLGGLPDELHLPRHTKPRTNVPAGSVGIGGAQTGIYPFSSPGGWQLLGRTQLPLFDKANTPPTLLQAGDTLQFVVQDILE</sequence>
<dbReference type="NCBIfam" id="TIGR00370">
    <property type="entry name" value="5-oxoprolinase subunit PxpB"/>
    <property type="match status" value="1"/>
</dbReference>
<dbReference type="RefSeq" id="WP_064609747.1">
    <property type="nucleotide sequence ID" value="NZ_LXHB01000007.1"/>
</dbReference>
<protein>
    <submittedName>
        <fullName evidence="5">Allophanate hydrolase 2 subunit 1</fullName>
        <ecNumber evidence="5">3.5.1.54</ecNumber>
    </submittedName>
</protein>
<dbReference type="SUPFAM" id="SSF50891">
    <property type="entry name" value="Cyclophilin-like"/>
    <property type="match status" value="1"/>
</dbReference>
<dbReference type="GO" id="GO:0005524">
    <property type="term" value="F:ATP binding"/>
    <property type="evidence" value="ECO:0007669"/>
    <property type="project" value="UniProtKB-KW"/>
</dbReference>
<dbReference type="SMART" id="SM00796">
    <property type="entry name" value="AHS1"/>
    <property type="match status" value="1"/>
</dbReference>
<keyword evidence="1" id="KW-0547">Nucleotide-binding</keyword>
<dbReference type="InterPro" id="IPR010016">
    <property type="entry name" value="PxpB"/>
</dbReference>
<dbReference type="PANTHER" id="PTHR34698:SF2">
    <property type="entry name" value="5-OXOPROLINASE SUBUNIT B"/>
    <property type="match status" value="1"/>
</dbReference>
<dbReference type="PANTHER" id="PTHR34698">
    <property type="entry name" value="5-OXOPROLINASE SUBUNIT B"/>
    <property type="match status" value="1"/>
</dbReference>
<feature type="domain" description="Carboxyltransferase" evidence="4">
    <location>
        <begin position="5"/>
        <end position="214"/>
    </location>
</feature>
<accession>A0A198UHD9</accession>
<dbReference type="GO" id="GO:0004039">
    <property type="term" value="F:allophanate hydrolase activity"/>
    <property type="evidence" value="ECO:0007669"/>
    <property type="project" value="UniProtKB-EC"/>
</dbReference>
<dbReference type="PATRIC" id="fig|480.237.peg.1241"/>